<sequence length="151" mass="16453">MRAKAISHIAVCVRDLDKSLEFYRDILGMTVTMDAIQDTTGGSRSQTYKHRRATRRVVHLGWAEGEVPYLVMTCHPGDQPDGEPIKLDQVGVSHYSFTVDDLAGLAEELAAKGVNIPGGINAFKNSQGELSSFYVLDPDGILVQFDRGDGG</sequence>
<dbReference type="PANTHER" id="PTHR21366">
    <property type="entry name" value="GLYOXALASE FAMILY PROTEIN"/>
    <property type="match status" value="1"/>
</dbReference>
<dbReference type="GO" id="GO:0046872">
    <property type="term" value="F:metal ion binding"/>
    <property type="evidence" value="ECO:0007669"/>
    <property type="project" value="UniProtKB-KW"/>
</dbReference>
<dbReference type="SUPFAM" id="SSF54593">
    <property type="entry name" value="Glyoxalase/Bleomycin resistance protein/Dihydroxybiphenyl dioxygenase"/>
    <property type="match status" value="1"/>
</dbReference>
<evidence type="ECO:0000259" key="2">
    <source>
        <dbReference type="PROSITE" id="PS51819"/>
    </source>
</evidence>
<protein>
    <recommendedName>
        <fullName evidence="2">VOC domain-containing protein</fullName>
    </recommendedName>
</protein>
<keyword evidence="1" id="KW-0479">Metal-binding</keyword>
<dbReference type="InterPro" id="IPR018146">
    <property type="entry name" value="Glyoxalase_1_CS"/>
</dbReference>
<evidence type="ECO:0000313" key="3">
    <source>
        <dbReference type="EMBL" id="SUZ97891.1"/>
    </source>
</evidence>
<evidence type="ECO:0000256" key="1">
    <source>
        <dbReference type="ARBA" id="ARBA00022723"/>
    </source>
</evidence>
<dbReference type="PROSITE" id="PS00934">
    <property type="entry name" value="GLYOXALASE_I_1"/>
    <property type="match status" value="1"/>
</dbReference>
<name>A0A381S3I9_9ZZZZ</name>
<dbReference type="GO" id="GO:0004462">
    <property type="term" value="F:lactoylglutathione lyase activity"/>
    <property type="evidence" value="ECO:0007669"/>
    <property type="project" value="InterPro"/>
</dbReference>
<feature type="domain" description="VOC" evidence="2">
    <location>
        <begin position="5"/>
        <end position="148"/>
    </location>
</feature>
<organism evidence="3">
    <name type="scientific">marine metagenome</name>
    <dbReference type="NCBI Taxonomy" id="408172"/>
    <lineage>
        <taxon>unclassified sequences</taxon>
        <taxon>metagenomes</taxon>
        <taxon>ecological metagenomes</taxon>
    </lineage>
</organism>
<dbReference type="Pfam" id="PF00903">
    <property type="entry name" value="Glyoxalase"/>
    <property type="match status" value="1"/>
</dbReference>
<dbReference type="InterPro" id="IPR004360">
    <property type="entry name" value="Glyas_Fos-R_dOase_dom"/>
</dbReference>
<dbReference type="InterPro" id="IPR029068">
    <property type="entry name" value="Glyas_Bleomycin-R_OHBP_Dase"/>
</dbReference>
<dbReference type="PROSITE" id="PS51819">
    <property type="entry name" value="VOC"/>
    <property type="match status" value="1"/>
</dbReference>
<dbReference type="InterPro" id="IPR037523">
    <property type="entry name" value="VOC_core"/>
</dbReference>
<proteinExistence type="predicted"/>
<dbReference type="EMBL" id="UINC01002551">
    <property type="protein sequence ID" value="SUZ97891.1"/>
    <property type="molecule type" value="Genomic_DNA"/>
</dbReference>
<dbReference type="Gene3D" id="3.10.180.10">
    <property type="entry name" value="2,3-Dihydroxybiphenyl 1,2-Dioxygenase, domain 1"/>
    <property type="match status" value="1"/>
</dbReference>
<dbReference type="InterPro" id="IPR050383">
    <property type="entry name" value="GlyoxalaseI/FosfomycinResist"/>
</dbReference>
<accession>A0A381S3I9</accession>
<dbReference type="PANTHER" id="PTHR21366:SF14">
    <property type="entry name" value="GLYOXALASE DOMAIN-CONTAINING PROTEIN 5"/>
    <property type="match status" value="1"/>
</dbReference>
<dbReference type="AlphaFoldDB" id="A0A381S3I9"/>
<gene>
    <name evidence="3" type="ORF">METZ01_LOCUS50745</name>
</gene>
<reference evidence="3" key="1">
    <citation type="submission" date="2018-05" db="EMBL/GenBank/DDBJ databases">
        <authorList>
            <person name="Lanie J.A."/>
            <person name="Ng W.-L."/>
            <person name="Kazmierczak K.M."/>
            <person name="Andrzejewski T.M."/>
            <person name="Davidsen T.M."/>
            <person name="Wayne K.J."/>
            <person name="Tettelin H."/>
            <person name="Glass J.I."/>
            <person name="Rusch D."/>
            <person name="Podicherti R."/>
            <person name="Tsui H.-C.T."/>
            <person name="Winkler M.E."/>
        </authorList>
    </citation>
    <scope>NUCLEOTIDE SEQUENCE</scope>
</reference>